<dbReference type="PANTHER" id="PTHR43825">
    <property type="entry name" value="PYRUVATE DEHYDROGENASE E1 COMPONENT"/>
    <property type="match status" value="1"/>
</dbReference>
<dbReference type="InterPro" id="IPR033248">
    <property type="entry name" value="Transketolase_C"/>
</dbReference>
<organism evidence="5 6">
    <name type="scientific">Candidatus Fischerbacteria bacterium RBG_13_37_8</name>
    <dbReference type="NCBI Taxonomy" id="1817863"/>
    <lineage>
        <taxon>Bacteria</taxon>
        <taxon>Candidatus Fischeribacteriota</taxon>
    </lineage>
</organism>
<dbReference type="SUPFAM" id="SSF52922">
    <property type="entry name" value="TK C-terminal domain-like"/>
    <property type="match status" value="1"/>
</dbReference>
<dbReference type="InterPro" id="IPR009014">
    <property type="entry name" value="Transketo_C/PFOR_II"/>
</dbReference>
<sequence length="327" mass="35928">MNKPISTREAYGQALQEIAINPAYDDVVVLDADLSCSTRTILFAEKRKARFFQMGIAEQDMIGAAVGLALSGKIPFVSTFAIFGSRAWEQIRNSVARMNLPIRLCFSHGGISVGEDGSSAQANEDLSIMRSIPNMKVFVPSDGLETKKIIYYLAEHRDGPAYVRLTRNPVPYLSHQNEPFIPGKAELLQFGNDGTLVACGQMVDIALQAAHKIAAMGYSVRVINMASIKPVDSEIIIRAAKETEFILSIEEHSVIGGLGSAICEVVCENCPTQVYRIGMNDLFGVSGSPNDLFKKFNLTVDKILSTYLNIKKNNNYYLNHQSSQVSH</sequence>
<dbReference type="SMART" id="SM00861">
    <property type="entry name" value="Transket_pyr"/>
    <property type="match status" value="1"/>
</dbReference>
<name>A0A1F5V9Z9_9BACT</name>
<dbReference type="InterPro" id="IPR005475">
    <property type="entry name" value="Transketolase-like_Pyr-bd"/>
</dbReference>
<evidence type="ECO:0000313" key="5">
    <source>
        <dbReference type="EMBL" id="OGF59741.1"/>
    </source>
</evidence>
<dbReference type="FunFam" id="3.40.50.970:FF:000129">
    <property type="entry name" value="Transketolase"/>
    <property type="match status" value="1"/>
</dbReference>
<proteinExistence type="inferred from homology"/>
<evidence type="ECO:0000259" key="4">
    <source>
        <dbReference type="SMART" id="SM00861"/>
    </source>
</evidence>
<dbReference type="EMBL" id="MFGW01000206">
    <property type="protein sequence ID" value="OGF59741.1"/>
    <property type="molecule type" value="Genomic_DNA"/>
</dbReference>
<evidence type="ECO:0000256" key="1">
    <source>
        <dbReference type="ARBA" id="ARBA00001964"/>
    </source>
</evidence>
<evidence type="ECO:0000256" key="2">
    <source>
        <dbReference type="ARBA" id="ARBA00007131"/>
    </source>
</evidence>
<evidence type="ECO:0000313" key="6">
    <source>
        <dbReference type="Proteomes" id="UP000178943"/>
    </source>
</evidence>
<dbReference type="Proteomes" id="UP000178943">
    <property type="component" value="Unassembled WGS sequence"/>
</dbReference>
<dbReference type="SUPFAM" id="SSF52518">
    <property type="entry name" value="Thiamin diphosphate-binding fold (THDP-binding)"/>
    <property type="match status" value="1"/>
</dbReference>
<dbReference type="InterPro" id="IPR051157">
    <property type="entry name" value="PDH/Transketolase"/>
</dbReference>
<dbReference type="STRING" id="1817863.A2Y62_05145"/>
<keyword evidence="3" id="KW-0786">Thiamine pyrophosphate</keyword>
<feature type="domain" description="Transketolase-like pyrimidine-binding" evidence="4">
    <location>
        <begin position="5"/>
        <end position="172"/>
    </location>
</feature>
<evidence type="ECO:0000256" key="3">
    <source>
        <dbReference type="ARBA" id="ARBA00023052"/>
    </source>
</evidence>
<dbReference type="CDD" id="cd07033">
    <property type="entry name" value="TPP_PYR_DXS_TK_like"/>
    <property type="match status" value="1"/>
</dbReference>
<dbReference type="Pfam" id="PF02780">
    <property type="entry name" value="Transketolase_C"/>
    <property type="match status" value="1"/>
</dbReference>
<dbReference type="AlphaFoldDB" id="A0A1F5V9Z9"/>
<protein>
    <recommendedName>
        <fullName evidence="4">Transketolase-like pyrimidine-binding domain-containing protein</fullName>
    </recommendedName>
</protein>
<comment type="caution">
    <text evidence="5">The sequence shown here is derived from an EMBL/GenBank/DDBJ whole genome shotgun (WGS) entry which is preliminary data.</text>
</comment>
<reference evidence="5 6" key="1">
    <citation type="journal article" date="2016" name="Nat. Commun.">
        <title>Thousands of microbial genomes shed light on interconnected biogeochemical processes in an aquifer system.</title>
        <authorList>
            <person name="Anantharaman K."/>
            <person name="Brown C.T."/>
            <person name="Hug L.A."/>
            <person name="Sharon I."/>
            <person name="Castelle C.J."/>
            <person name="Probst A.J."/>
            <person name="Thomas B.C."/>
            <person name="Singh A."/>
            <person name="Wilkins M.J."/>
            <person name="Karaoz U."/>
            <person name="Brodie E.L."/>
            <person name="Williams K.H."/>
            <person name="Hubbard S.S."/>
            <person name="Banfield J.F."/>
        </authorList>
    </citation>
    <scope>NUCLEOTIDE SEQUENCE [LARGE SCALE GENOMIC DNA]</scope>
</reference>
<dbReference type="Gene3D" id="3.40.50.920">
    <property type="match status" value="1"/>
</dbReference>
<comment type="similarity">
    <text evidence="2">Belongs to the transketolase family.</text>
</comment>
<comment type="cofactor">
    <cofactor evidence="1">
        <name>thiamine diphosphate</name>
        <dbReference type="ChEBI" id="CHEBI:58937"/>
    </cofactor>
</comment>
<dbReference type="Pfam" id="PF02779">
    <property type="entry name" value="Transket_pyr"/>
    <property type="match status" value="1"/>
</dbReference>
<dbReference type="Gene3D" id="3.40.50.970">
    <property type="match status" value="1"/>
</dbReference>
<accession>A0A1F5V9Z9</accession>
<dbReference type="InterPro" id="IPR029061">
    <property type="entry name" value="THDP-binding"/>
</dbReference>
<gene>
    <name evidence="5" type="ORF">A2Y62_05145</name>
</gene>
<dbReference type="PANTHER" id="PTHR43825:SF1">
    <property type="entry name" value="TRANSKETOLASE-LIKE PYRIMIDINE-BINDING DOMAIN-CONTAINING PROTEIN"/>
    <property type="match status" value="1"/>
</dbReference>